<organism evidence="2 3">
    <name type="scientific">Euonymus yellow mottle associated virus</name>
    <dbReference type="NCBI Taxonomy" id="2586645"/>
    <lineage>
        <taxon>Viruses</taxon>
        <taxon>Riboviria</taxon>
        <taxon>Orthornavirae</taxon>
        <taxon>Kitrinoviricota</taxon>
        <taxon>Alsuviricetes</taxon>
        <taxon>Tymovirales</taxon>
        <taxon>Alphaflexiviridae</taxon>
        <taxon>Potexvirus</taxon>
        <taxon>Potexvirus flavimaculae</taxon>
    </lineage>
</organism>
<dbReference type="EMBL" id="MK572000">
    <property type="protein sequence ID" value="QCY52826.1"/>
    <property type="molecule type" value="Genomic_RNA"/>
</dbReference>
<keyword evidence="1" id="KW-1133">Transmembrane helix</keyword>
<proteinExistence type="predicted"/>
<feature type="transmembrane region" description="Helical" evidence="1">
    <location>
        <begin position="12"/>
        <end position="30"/>
    </location>
</feature>
<dbReference type="Proteomes" id="UP000681583">
    <property type="component" value="Segment"/>
</dbReference>
<reference evidence="2" key="1">
    <citation type="journal article" date="2019" name="Arch. Virol.">
        <title>Full genome sequence of a novel potexvirus from Euonymus bungeanus Maxim based on RNA-Seq analysis.</title>
        <authorList>
            <person name="Yang C."/>
            <person name="Li L."/>
            <person name="Hou Q."/>
            <person name="Wang J."/>
            <person name="Yu M."/>
            <person name="Gang S."/>
            <person name="Zhang S."/>
            <person name="Cao M."/>
        </authorList>
    </citation>
    <scope>NUCLEOTIDE SEQUENCE</scope>
    <source>
        <strain evidence="2">EuYMaV-BLA</strain>
    </source>
</reference>
<protein>
    <submittedName>
        <fullName evidence="2">Triple gene block protein 2</fullName>
    </submittedName>
</protein>
<keyword evidence="1" id="KW-0812">Transmembrane</keyword>
<evidence type="ECO:0000313" key="2">
    <source>
        <dbReference type="EMBL" id="QCY52826.1"/>
    </source>
</evidence>
<accession>A0A4Y5R5F4</accession>
<dbReference type="InterPro" id="IPR001896">
    <property type="entry name" value="Plant_vir_prot"/>
</dbReference>
<dbReference type="KEGG" id="vg:65103050"/>
<name>A0A4Y5R5F4_9VIRU</name>
<dbReference type="RefSeq" id="YP_010087746.1">
    <property type="nucleotide sequence ID" value="NC_055574.1"/>
</dbReference>
<feature type="transmembrane region" description="Helical" evidence="1">
    <location>
        <begin position="74"/>
        <end position="95"/>
    </location>
</feature>
<dbReference type="GeneID" id="65103050"/>
<evidence type="ECO:0000256" key="1">
    <source>
        <dbReference type="SAM" id="Phobius"/>
    </source>
</evidence>
<keyword evidence="3" id="KW-1185">Reference proteome</keyword>
<dbReference type="Pfam" id="PF01307">
    <property type="entry name" value="Plant_vir_prot"/>
    <property type="match status" value="1"/>
</dbReference>
<keyword evidence="1" id="KW-0472">Membrane</keyword>
<evidence type="ECO:0000313" key="3">
    <source>
        <dbReference type="Proteomes" id="UP000681583"/>
    </source>
</evidence>
<sequence length="114" mass="12188">MPLTPPPDHSTSLKHLAIGVAIAITIYTASRSNLPHVGDNIHSLPHGGSYRDGTKQILYCSPGSVNSISTLAKLFRSTPFVAFLLAAVLPAIIYVSSSFPGLHRSCNHPSHTHH</sequence>